<name>A0AAW1VZG5_RUBAR</name>
<reference evidence="1 2" key="1">
    <citation type="journal article" date="2023" name="G3 (Bethesda)">
        <title>A chromosome-length genome assembly and annotation of blackberry (Rubus argutus, cv. 'Hillquist').</title>
        <authorList>
            <person name="Bruna T."/>
            <person name="Aryal R."/>
            <person name="Dudchenko O."/>
            <person name="Sargent D.J."/>
            <person name="Mead D."/>
            <person name="Buti M."/>
            <person name="Cavallini A."/>
            <person name="Hytonen T."/>
            <person name="Andres J."/>
            <person name="Pham M."/>
            <person name="Weisz D."/>
            <person name="Mascagni F."/>
            <person name="Usai G."/>
            <person name="Natali L."/>
            <person name="Bassil N."/>
            <person name="Fernandez G.E."/>
            <person name="Lomsadze A."/>
            <person name="Armour M."/>
            <person name="Olukolu B."/>
            <person name="Poorten T."/>
            <person name="Britton C."/>
            <person name="Davik J."/>
            <person name="Ashrafi H."/>
            <person name="Aiden E.L."/>
            <person name="Borodovsky M."/>
            <person name="Worthington M."/>
        </authorList>
    </citation>
    <scope>NUCLEOTIDE SEQUENCE [LARGE SCALE GENOMIC DNA]</scope>
    <source>
        <strain evidence="1">PI 553951</strain>
    </source>
</reference>
<dbReference type="AlphaFoldDB" id="A0AAW1VZG5"/>
<evidence type="ECO:0000313" key="1">
    <source>
        <dbReference type="EMBL" id="KAK9912507.1"/>
    </source>
</evidence>
<dbReference type="Proteomes" id="UP001457282">
    <property type="component" value="Unassembled WGS sequence"/>
</dbReference>
<keyword evidence="2" id="KW-1185">Reference proteome</keyword>
<gene>
    <name evidence="1" type="ORF">M0R45_036369</name>
</gene>
<sequence>MARLEHLEAKLDAREVGKVDVDIPHVSGHVSCSQIANQTLDEGLVGEEVANHVDGKSIRKVCDQLEKNYLCKASKTLRQKVRKPVSRAQQKNDVIKVAEKAKTILEDKVEEDMEDTAKPQYVQEQEHEEMEFVDLTVLGDKSKVYWFPNYFQITLK</sequence>
<comment type="caution">
    <text evidence="1">The sequence shown here is derived from an EMBL/GenBank/DDBJ whole genome shotgun (WGS) entry which is preliminary data.</text>
</comment>
<protein>
    <submittedName>
        <fullName evidence="1">Uncharacterized protein</fullName>
    </submittedName>
</protein>
<evidence type="ECO:0000313" key="2">
    <source>
        <dbReference type="Proteomes" id="UP001457282"/>
    </source>
</evidence>
<organism evidence="1 2">
    <name type="scientific">Rubus argutus</name>
    <name type="common">Southern blackberry</name>
    <dbReference type="NCBI Taxonomy" id="59490"/>
    <lineage>
        <taxon>Eukaryota</taxon>
        <taxon>Viridiplantae</taxon>
        <taxon>Streptophyta</taxon>
        <taxon>Embryophyta</taxon>
        <taxon>Tracheophyta</taxon>
        <taxon>Spermatophyta</taxon>
        <taxon>Magnoliopsida</taxon>
        <taxon>eudicotyledons</taxon>
        <taxon>Gunneridae</taxon>
        <taxon>Pentapetalae</taxon>
        <taxon>rosids</taxon>
        <taxon>fabids</taxon>
        <taxon>Rosales</taxon>
        <taxon>Rosaceae</taxon>
        <taxon>Rosoideae</taxon>
        <taxon>Rosoideae incertae sedis</taxon>
        <taxon>Rubus</taxon>
    </lineage>
</organism>
<accession>A0AAW1VZG5</accession>
<proteinExistence type="predicted"/>
<dbReference type="EMBL" id="JBEDUW010000007">
    <property type="protein sequence ID" value="KAK9912507.1"/>
    <property type="molecule type" value="Genomic_DNA"/>
</dbReference>